<accession>A0A1X7VGX2</accession>
<dbReference type="AlphaFoldDB" id="A0A1X7VGX2"/>
<name>A0A1X7VGX2_AMPQE</name>
<dbReference type="EnsemblMetazoa" id="Aqu2.1.39555_001">
    <property type="protein sequence ID" value="Aqu2.1.39555_001"/>
    <property type="gene ID" value="Aqu2.1.39555"/>
</dbReference>
<reference evidence="1" key="1">
    <citation type="submission" date="2017-05" db="UniProtKB">
        <authorList>
            <consortium name="EnsemblMetazoa"/>
        </authorList>
    </citation>
    <scope>IDENTIFICATION</scope>
</reference>
<protein>
    <submittedName>
        <fullName evidence="1">Uncharacterized protein</fullName>
    </submittedName>
</protein>
<evidence type="ECO:0000313" key="1">
    <source>
        <dbReference type="EnsemblMetazoa" id="Aqu2.1.39555_001"/>
    </source>
</evidence>
<organism evidence="1">
    <name type="scientific">Amphimedon queenslandica</name>
    <name type="common">Sponge</name>
    <dbReference type="NCBI Taxonomy" id="400682"/>
    <lineage>
        <taxon>Eukaryota</taxon>
        <taxon>Metazoa</taxon>
        <taxon>Porifera</taxon>
        <taxon>Demospongiae</taxon>
        <taxon>Heteroscleromorpha</taxon>
        <taxon>Haplosclerida</taxon>
        <taxon>Niphatidae</taxon>
        <taxon>Amphimedon</taxon>
    </lineage>
</organism>
<proteinExistence type="predicted"/>
<sequence>VPLGIEFKNAKKIDEILHNINNLHKYIPAVQVVCKASLPNCDTFEYNDTNIWKIYWLHELELQHISEMIMTLLVTNFTALYQLSKIGMLELLSSKLSGSNYTQHGLLLTEEPFFNLEVYYIELMYQCCRRFSEVVLVGHVIAAAEKVYVEGMTINEVSEIIINRFVKLKAKV</sequence>
<dbReference type="InParanoid" id="A0A1X7VGX2"/>